<sequence length="40" mass="4801">MDSKTIKPEFRIWGSEIHRLYTYIINTLLRKVPDHLMVGQ</sequence>
<keyword evidence="2" id="KW-1185">Reference proteome</keyword>
<dbReference type="Proteomes" id="UP000199663">
    <property type="component" value="Unassembled WGS sequence"/>
</dbReference>
<evidence type="ECO:0000313" key="1">
    <source>
        <dbReference type="EMBL" id="SDZ42494.1"/>
    </source>
</evidence>
<reference evidence="1 2" key="1">
    <citation type="submission" date="2016-10" db="EMBL/GenBank/DDBJ databases">
        <authorList>
            <person name="Varghese N."/>
            <person name="Submissions S."/>
        </authorList>
    </citation>
    <scope>NUCLEOTIDE SEQUENCE [LARGE SCALE GENOMIC DNA]</scope>
    <source>
        <strain evidence="1 2">DSM 17997</strain>
    </source>
</reference>
<dbReference type="EMBL" id="FNQC01000014">
    <property type="protein sequence ID" value="SDZ42494.1"/>
    <property type="molecule type" value="Genomic_DNA"/>
</dbReference>
<organism evidence="1 2">
    <name type="scientific">Rhodonellum ikkaensis</name>
    <dbReference type="NCBI Taxonomy" id="336829"/>
    <lineage>
        <taxon>Bacteria</taxon>
        <taxon>Pseudomonadati</taxon>
        <taxon>Bacteroidota</taxon>
        <taxon>Cytophagia</taxon>
        <taxon>Cytophagales</taxon>
        <taxon>Cytophagaceae</taxon>
        <taxon>Rhodonellum</taxon>
    </lineage>
</organism>
<protein>
    <submittedName>
        <fullName evidence="1">Uncharacterized protein</fullName>
    </submittedName>
</protein>
<proteinExistence type="predicted"/>
<accession>A0A1H3SX39</accession>
<gene>
    <name evidence="1" type="ORF">SAMN05444412_11418</name>
</gene>
<comment type="caution">
    <text evidence="1">The sequence shown here is derived from an EMBL/GenBank/DDBJ whole genome shotgun (WGS) entry which is preliminary data.</text>
</comment>
<evidence type="ECO:0000313" key="2">
    <source>
        <dbReference type="Proteomes" id="UP000199663"/>
    </source>
</evidence>
<name>A0A1H3SX39_9BACT</name>